<dbReference type="Proteomes" id="UP000663852">
    <property type="component" value="Unassembled WGS sequence"/>
</dbReference>
<evidence type="ECO:0000256" key="2">
    <source>
        <dbReference type="SAM" id="Phobius"/>
    </source>
</evidence>
<dbReference type="SMART" id="SM00609">
    <property type="entry name" value="VIT"/>
    <property type="match status" value="1"/>
</dbReference>
<organism evidence="5 6">
    <name type="scientific">Adineta ricciae</name>
    <name type="common">Rotifer</name>
    <dbReference type="NCBI Taxonomy" id="249248"/>
    <lineage>
        <taxon>Eukaryota</taxon>
        <taxon>Metazoa</taxon>
        <taxon>Spiralia</taxon>
        <taxon>Gnathifera</taxon>
        <taxon>Rotifera</taxon>
        <taxon>Eurotatoria</taxon>
        <taxon>Bdelloidea</taxon>
        <taxon>Adinetida</taxon>
        <taxon>Adinetidae</taxon>
        <taxon>Adineta</taxon>
    </lineage>
</organism>
<dbReference type="PANTHER" id="PTHR45737">
    <property type="entry name" value="VON WILLEBRAND FACTOR A DOMAIN-CONTAINING PROTEIN 5A"/>
    <property type="match status" value="1"/>
</dbReference>
<dbReference type="SMART" id="SM00327">
    <property type="entry name" value="VWA"/>
    <property type="match status" value="1"/>
</dbReference>
<dbReference type="InterPro" id="IPR036465">
    <property type="entry name" value="vWFA_dom_sf"/>
</dbReference>
<reference evidence="5" key="1">
    <citation type="submission" date="2021-02" db="EMBL/GenBank/DDBJ databases">
        <authorList>
            <person name="Nowell W R."/>
        </authorList>
    </citation>
    <scope>NUCLEOTIDE SEQUENCE</scope>
</reference>
<evidence type="ECO:0000259" key="3">
    <source>
        <dbReference type="PROSITE" id="PS50234"/>
    </source>
</evidence>
<dbReference type="InterPro" id="IPR002035">
    <property type="entry name" value="VWF_A"/>
</dbReference>
<dbReference type="Pfam" id="PF08487">
    <property type="entry name" value="VIT"/>
    <property type="match status" value="1"/>
</dbReference>
<dbReference type="PANTHER" id="PTHR45737:SF6">
    <property type="entry name" value="VON WILLEBRAND FACTOR A DOMAIN-CONTAINING PROTEIN 5A"/>
    <property type="match status" value="1"/>
</dbReference>
<dbReference type="InterPro" id="IPR013694">
    <property type="entry name" value="VIT"/>
</dbReference>
<gene>
    <name evidence="5" type="ORF">EDS130_LOCUS32590</name>
</gene>
<dbReference type="SUPFAM" id="SSF53300">
    <property type="entry name" value="vWA-like"/>
    <property type="match status" value="1"/>
</dbReference>
<evidence type="ECO:0000313" key="5">
    <source>
        <dbReference type="EMBL" id="CAF1338323.1"/>
    </source>
</evidence>
<dbReference type="PROSITE" id="PS50234">
    <property type="entry name" value="VWFA"/>
    <property type="match status" value="1"/>
</dbReference>
<accession>A0A815GGZ5</accession>
<dbReference type="Pfam" id="PF13768">
    <property type="entry name" value="VWA_3"/>
    <property type="match status" value="1"/>
</dbReference>
<name>A0A815GGZ5_ADIRI</name>
<feature type="region of interest" description="Disordered" evidence="1">
    <location>
        <begin position="746"/>
        <end position="766"/>
    </location>
</feature>
<dbReference type="OrthoDB" id="1729737at2759"/>
<dbReference type="Gene3D" id="3.40.50.410">
    <property type="entry name" value="von Willebrand factor, type A domain"/>
    <property type="match status" value="1"/>
</dbReference>
<evidence type="ECO:0000259" key="4">
    <source>
        <dbReference type="PROSITE" id="PS51468"/>
    </source>
</evidence>
<dbReference type="EMBL" id="CAJNOJ010000251">
    <property type="protein sequence ID" value="CAF1338323.1"/>
    <property type="molecule type" value="Genomic_DNA"/>
</dbReference>
<feature type="transmembrane region" description="Helical" evidence="2">
    <location>
        <begin position="7"/>
        <end position="30"/>
    </location>
</feature>
<dbReference type="AlphaFoldDB" id="A0A815GGZ5"/>
<feature type="domain" description="VWFA" evidence="3">
    <location>
        <begin position="390"/>
        <end position="570"/>
    </location>
</feature>
<keyword evidence="2" id="KW-0812">Transmembrane</keyword>
<keyword evidence="2" id="KW-1133">Transmembrane helix</keyword>
<proteinExistence type="predicted"/>
<feature type="domain" description="VIT" evidence="4">
    <location>
        <begin position="111"/>
        <end position="241"/>
    </location>
</feature>
<dbReference type="PROSITE" id="PS51468">
    <property type="entry name" value="VIT"/>
    <property type="match status" value="1"/>
</dbReference>
<sequence>MRESSKLRWVILIIIFLFLYVTVLHLRLIYNYESSGELPITDICQELPNGVHLCYCGVDRLKYDRLKGESCVDGKIIRDVTDNFFSSQSDHSILRSAMRIFRSTREDNPTASVVALRKQNSEEYVALKNVSVEARIHWYAADVTLTHVYVNREENPIEAIYVFPIEESAAIYEFTAEIDNRIIRALLKEKQVAKEQYRQAVKQGKTAVLFQQSSSTLDTFQMSVGNIPAGKECIVRIRYVTELDLFDGKSIRFVIPTTISPRYNPKIGGMESPNNLPGTKYVQNTPYSMLFRAQIDRGDGDDRINHIANRSHPVNVSASKQMIEVTSEGIALDRDIILDIDLPTSRSEVLFAVEQWDNSRRRAVLMAITPNTTYSSTKSHEKKDKITMNEFIFIVDCSGSMEDEQKIGLARQAMILFVRGLPVNSQFNIIRFGSTFDVLFKTEKITVAYHKDTVQKAVDLSQLMMANLGGTELLQPLKYLASHPPIDGRFRNVFLLTDGEVANTDEVIQLCASMSSTTRIFSFGLGYSPSRALVKGLAQATNGASIFVPPNSPVDEYVAIQLRQALTPAFTNFRLQWYGLSVSPLQSPRHIPPVFPNSRVLIYTLLEKDEETQMGIIIGGDNEGEKMDFTNNVIRQADTIRRLAAKSLIKELLYKLSYQEDSNFKQQIIELSLTHHILSPFTAFVGMEEHKLIQDDQRSQTRYIPNQISEGDQHLLFPSALSTTTDQQFELQQALKVVSNTPSSTIMTMTQPTTTETTSTCTSEGITSTSTRASTAALSTNPVRWLIENQSYNGMWILNDETIKQLTNGKSWIEFKSDMTDNKDIITTSLVIALLELKYADQFSLWILMVEKGRHQMINLGFTKDNIELLIQQIKDKLKISH</sequence>
<keyword evidence="2" id="KW-0472">Membrane</keyword>
<evidence type="ECO:0000256" key="1">
    <source>
        <dbReference type="SAM" id="MobiDB-lite"/>
    </source>
</evidence>
<comment type="caution">
    <text evidence="5">The sequence shown here is derived from an EMBL/GenBank/DDBJ whole genome shotgun (WGS) entry which is preliminary data.</text>
</comment>
<evidence type="ECO:0000313" key="6">
    <source>
        <dbReference type="Proteomes" id="UP000663852"/>
    </source>
</evidence>
<protein>
    <submittedName>
        <fullName evidence="5">Uncharacterized protein</fullName>
    </submittedName>
</protein>